<evidence type="ECO:0000256" key="1">
    <source>
        <dbReference type="SAM" id="SignalP"/>
    </source>
</evidence>
<comment type="caution">
    <text evidence="2">The sequence shown here is derived from an EMBL/GenBank/DDBJ whole genome shotgun (WGS) entry which is preliminary data.</text>
</comment>
<keyword evidence="1" id="KW-0732">Signal</keyword>
<evidence type="ECO:0008006" key="4">
    <source>
        <dbReference type="Google" id="ProtNLM"/>
    </source>
</evidence>
<name>A0A8S1GZD2_9PELO</name>
<organism evidence="2 3">
    <name type="scientific">Caenorhabditis auriculariae</name>
    <dbReference type="NCBI Taxonomy" id="2777116"/>
    <lineage>
        <taxon>Eukaryota</taxon>
        <taxon>Metazoa</taxon>
        <taxon>Ecdysozoa</taxon>
        <taxon>Nematoda</taxon>
        <taxon>Chromadorea</taxon>
        <taxon>Rhabditida</taxon>
        <taxon>Rhabditina</taxon>
        <taxon>Rhabditomorpha</taxon>
        <taxon>Rhabditoidea</taxon>
        <taxon>Rhabditidae</taxon>
        <taxon>Peloderinae</taxon>
        <taxon>Caenorhabditis</taxon>
    </lineage>
</organism>
<proteinExistence type="predicted"/>
<evidence type="ECO:0000313" key="2">
    <source>
        <dbReference type="EMBL" id="CAD6188675.1"/>
    </source>
</evidence>
<reference evidence="2" key="1">
    <citation type="submission" date="2020-10" db="EMBL/GenBank/DDBJ databases">
        <authorList>
            <person name="Kikuchi T."/>
        </authorList>
    </citation>
    <scope>NUCLEOTIDE SEQUENCE</scope>
    <source>
        <strain evidence="2">NKZ352</strain>
    </source>
</reference>
<feature type="chain" id="PRO_5035901316" description="DUF19 domain-containing protein" evidence="1">
    <location>
        <begin position="17"/>
        <end position="249"/>
    </location>
</feature>
<dbReference type="OrthoDB" id="5853760at2759"/>
<evidence type="ECO:0000313" key="3">
    <source>
        <dbReference type="Proteomes" id="UP000835052"/>
    </source>
</evidence>
<dbReference type="Proteomes" id="UP000835052">
    <property type="component" value="Unassembled WGS sequence"/>
</dbReference>
<feature type="signal peptide" evidence="1">
    <location>
        <begin position="1"/>
        <end position="16"/>
    </location>
</feature>
<accession>A0A8S1GZD2</accession>
<dbReference type="AlphaFoldDB" id="A0A8S1GZD2"/>
<sequence>MTSALMFLMFFLVVWSSTGRRWTEEDEDRRIQDINDQERKMFENEMRAQEYTRLGYKPTYEKPQQLYSSNVKSRKYFQPADPLPDPLRSPEPEEPQQNEKFWCYHCASPINKVSTDLRKAVRNFLELRRTTYPQEAVTPECVSAKNFSALLKQQCNYHYCQTLSLVDHNEGASFVIRGCAENFGAINTQVMDSRPDYSCNKLHDKMDIRECICKDSQYCHAGRRTRNSDSNSKKASILIFSLFTLTILL</sequence>
<protein>
    <recommendedName>
        <fullName evidence="4">DUF19 domain-containing protein</fullName>
    </recommendedName>
</protein>
<gene>
    <name evidence="2" type="ORF">CAUJ_LOCUS4594</name>
</gene>
<dbReference type="EMBL" id="CAJGYM010000009">
    <property type="protein sequence ID" value="CAD6188675.1"/>
    <property type="molecule type" value="Genomic_DNA"/>
</dbReference>
<keyword evidence="3" id="KW-1185">Reference proteome</keyword>